<evidence type="ECO:0000256" key="5">
    <source>
        <dbReference type="ARBA" id="ARBA00023270"/>
    </source>
</evidence>
<dbReference type="EC" id="4.1.2.4" evidence="2"/>
<sequence length="281" mass="29422">MSRNSVTQESLSSAIESLLASLPSDLTALAPIQPAPKIPTTEAEVLALIDHTILAPNTTLNQIAAVCKEAKHYGTATVCVNSSMIPYVSSHLSGTSVQPISVIGFPFGSSNTPSKVLESRIACQEGAREIDMVNNIGLVRSQKYLEVYNDILAVANECHANNAKLKVILETSMLAKEEIVAASYLACLAGADFVKTSTGYGGGGATKEDVRLMYEVAKREDLGWDGKHKEVKASGGIRSLETVQLMVSNGATRVGASGTTAIVQQIRSGAAAAPAAPGSNY</sequence>
<keyword evidence="4" id="KW-0456">Lyase</keyword>
<organism evidence="9 10">
    <name type="scientific">Mycosarcoma maydis</name>
    <name type="common">Corn smut fungus</name>
    <name type="synonym">Ustilago maydis</name>
    <dbReference type="NCBI Taxonomy" id="5270"/>
    <lineage>
        <taxon>Eukaryota</taxon>
        <taxon>Fungi</taxon>
        <taxon>Dikarya</taxon>
        <taxon>Basidiomycota</taxon>
        <taxon>Ustilaginomycotina</taxon>
        <taxon>Ustilaginomycetes</taxon>
        <taxon>Ustilaginales</taxon>
        <taxon>Ustilaginaceae</taxon>
        <taxon>Mycosarcoma</taxon>
    </lineage>
</organism>
<dbReference type="InterPro" id="IPR028581">
    <property type="entry name" value="DeoC_typeI"/>
</dbReference>
<evidence type="ECO:0000256" key="6">
    <source>
        <dbReference type="ARBA" id="ARBA00032755"/>
    </source>
</evidence>
<dbReference type="eggNOG" id="KOG3981">
    <property type="taxonomic scope" value="Eukaryota"/>
</dbReference>
<dbReference type="Gene3D" id="3.20.20.70">
    <property type="entry name" value="Aldolase class I"/>
    <property type="match status" value="1"/>
</dbReference>
<feature type="active site" description="Schiff-base intermediate with acetaldehyde" evidence="8">
    <location>
        <position position="195"/>
    </location>
</feature>
<dbReference type="EMBL" id="CM003141">
    <property type="protein sequence ID" value="KIS71298.1"/>
    <property type="molecule type" value="Genomic_DNA"/>
</dbReference>
<dbReference type="Proteomes" id="UP000000561">
    <property type="component" value="Chromosome 2"/>
</dbReference>
<dbReference type="GO" id="GO:0016052">
    <property type="term" value="P:carbohydrate catabolic process"/>
    <property type="evidence" value="ECO:0000318"/>
    <property type="project" value="GO_Central"/>
</dbReference>
<dbReference type="NCBIfam" id="TIGR00126">
    <property type="entry name" value="deoC"/>
    <property type="match status" value="1"/>
</dbReference>
<dbReference type="AlphaFoldDB" id="A0A0D1CY65"/>
<dbReference type="PANTHER" id="PTHR10889">
    <property type="entry name" value="DEOXYRIBOSE-PHOSPHATE ALDOLASE"/>
    <property type="match status" value="1"/>
</dbReference>
<comment type="similarity">
    <text evidence="1">Belongs to the DeoC/FbaB aldolase family. DeoC type 1 subfamily.</text>
</comment>
<dbReference type="RefSeq" id="XP_011387137.1">
    <property type="nucleotide sequence ID" value="XM_011388835.1"/>
</dbReference>
<dbReference type="InParanoid" id="A0A0D1CY65"/>
<proteinExistence type="inferred from homology"/>
<dbReference type="Pfam" id="PF01791">
    <property type="entry name" value="DeoC"/>
    <property type="match status" value="1"/>
</dbReference>
<dbReference type="GO" id="GO:0009264">
    <property type="term" value="P:deoxyribonucleotide catabolic process"/>
    <property type="evidence" value="ECO:0000318"/>
    <property type="project" value="GO_Central"/>
</dbReference>
<evidence type="ECO:0000313" key="10">
    <source>
        <dbReference type="Proteomes" id="UP000000561"/>
    </source>
</evidence>
<dbReference type="OMA" id="MNACIPP"/>
<dbReference type="GO" id="GO:0046386">
    <property type="term" value="P:deoxyribose phosphate catabolic process"/>
    <property type="evidence" value="ECO:0007669"/>
    <property type="project" value="UniProtKB-UniPathway"/>
</dbReference>
<dbReference type="InterPro" id="IPR011343">
    <property type="entry name" value="DeoC"/>
</dbReference>
<dbReference type="HAMAP" id="MF_00114">
    <property type="entry name" value="DeoC_type1"/>
    <property type="match status" value="1"/>
</dbReference>
<accession>A0A0D1CY65</accession>
<dbReference type="SUPFAM" id="SSF51569">
    <property type="entry name" value="Aldolase"/>
    <property type="match status" value="1"/>
</dbReference>
<feature type="active site" description="Proton donor/acceptor" evidence="8">
    <location>
        <position position="232"/>
    </location>
</feature>
<dbReference type="OrthoDB" id="70823at2759"/>
<dbReference type="KEGG" id="uma:UMAG_01198"/>
<dbReference type="STRING" id="237631.A0A0D1CY65"/>
<keyword evidence="10" id="KW-1185">Reference proteome</keyword>
<dbReference type="UniPathway" id="UPA00002">
    <property type="reaction ID" value="UER00468"/>
</dbReference>
<evidence type="ECO:0000313" key="9">
    <source>
        <dbReference type="EMBL" id="KIS71298.1"/>
    </source>
</evidence>
<dbReference type="PIRSF" id="PIRSF001357">
    <property type="entry name" value="DeoC"/>
    <property type="match status" value="1"/>
</dbReference>
<dbReference type="VEuPathDB" id="FungiDB:UMAG_01198"/>
<protein>
    <recommendedName>
        <fullName evidence="2">deoxyribose-phosphate aldolase</fullName>
        <ecNumber evidence="2">4.1.2.4</ecNumber>
    </recommendedName>
    <alternativeName>
        <fullName evidence="6">2-deoxy-D-ribose 5-phosphate aldolase</fullName>
    </alternativeName>
</protein>
<dbReference type="GeneID" id="23562293"/>
<name>A0A0D1CY65_MYCMD</name>
<evidence type="ECO:0000256" key="2">
    <source>
        <dbReference type="ARBA" id="ARBA00012515"/>
    </source>
</evidence>
<dbReference type="InterPro" id="IPR002915">
    <property type="entry name" value="DeoC/FbaB/LacD_aldolase"/>
</dbReference>
<evidence type="ECO:0000256" key="1">
    <source>
        <dbReference type="ARBA" id="ARBA00010936"/>
    </source>
</evidence>
<gene>
    <name evidence="9" type="ORF">UMAG_01198</name>
</gene>
<reference evidence="9 10" key="1">
    <citation type="journal article" date="2006" name="Nature">
        <title>Insights from the genome of the biotrophic fungal plant pathogen Ustilago maydis.</title>
        <authorList>
            <person name="Kamper J."/>
            <person name="Kahmann R."/>
            <person name="Bolker M."/>
            <person name="Ma L.J."/>
            <person name="Brefort T."/>
            <person name="Saville B.J."/>
            <person name="Banuett F."/>
            <person name="Kronstad J.W."/>
            <person name="Gold S.E."/>
            <person name="Muller O."/>
            <person name="Perlin M.H."/>
            <person name="Wosten H.A."/>
            <person name="de Vries R."/>
            <person name="Ruiz-Herrera J."/>
            <person name="Reynaga-Pena C.G."/>
            <person name="Snetselaar K."/>
            <person name="McCann M."/>
            <person name="Perez-Martin J."/>
            <person name="Feldbrugge M."/>
            <person name="Basse C.W."/>
            <person name="Steinberg G."/>
            <person name="Ibeas J.I."/>
            <person name="Holloman W."/>
            <person name="Guzman P."/>
            <person name="Farman M."/>
            <person name="Stajich J.E."/>
            <person name="Sentandreu R."/>
            <person name="Gonzalez-Prieto J.M."/>
            <person name="Kennell J.C."/>
            <person name="Molina L."/>
            <person name="Schirawski J."/>
            <person name="Mendoza-Mendoza A."/>
            <person name="Greilinger D."/>
            <person name="Munch K."/>
            <person name="Rossel N."/>
            <person name="Scherer M."/>
            <person name="Vranes M."/>
            <person name="Ladendorf O."/>
            <person name="Vincon V."/>
            <person name="Fuchs U."/>
            <person name="Sandrock B."/>
            <person name="Meng S."/>
            <person name="Ho E.C."/>
            <person name="Cahill M.J."/>
            <person name="Boyce K.J."/>
            <person name="Klose J."/>
            <person name="Klosterman S.J."/>
            <person name="Deelstra H.J."/>
            <person name="Ortiz-Castellanos L."/>
            <person name="Li W."/>
            <person name="Sanchez-Alonso P."/>
            <person name="Schreier P.H."/>
            <person name="Hauser-Hahn I."/>
            <person name="Vaupel M."/>
            <person name="Koopmann E."/>
            <person name="Friedrich G."/>
            <person name="Voss H."/>
            <person name="Schluter T."/>
            <person name="Margolis J."/>
            <person name="Platt D."/>
            <person name="Swimmer C."/>
            <person name="Gnirke A."/>
            <person name="Chen F."/>
            <person name="Vysotskaia V."/>
            <person name="Mannhaupt G."/>
            <person name="Guldener U."/>
            <person name="Munsterkotter M."/>
            <person name="Haase D."/>
            <person name="Oesterheld M."/>
            <person name="Mewes H.W."/>
            <person name="Mauceli E.W."/>
            <person name="DeCaprio D."/>
            <person name="Wade C.M."/>
            <person name="Butler J."/>
            <person name="Young S."/>
            <person name="Jaffe D.B."/>
            <person name="Calvo S."/>
            <person name="Nusbaum C."/>
            <person name="Galagan J."/>
            <person name="Birren B.W."/>
        </authorList>
    </citation>
    <scope>NUCLEOTIDE SEQUENCE [LARGE SCALE GENOMIC DNA]</scope>
    <source>
        <strain evidence="10">DSM 14603 / FGSC 9021 / UM521</strain>
    </source>
</reference>
<dbReference type="InterPro" id="IPR013785">
    <property type="entry name" value="Aldolase_TIM"/>
</dbReference>
<dbReference type="PANTHER" id="PTHR10889:SF1">
    <property type="entry name" value="DEOXYRIBOSE-PHOSPHATE ALDOLASE"/>
    <property type="match status" value="1"/>
</dbReference>
<keyword evidence="3" id="KW-0963">Cytoplasm</keyword>
<dbReference type="SMART" id="SM01133">
    <property type="entry name" value="DeoC"/>
    <property type="match status" value="1"/>
</dbReference>
<dbReference type="GO" id="GO:0005737">
    <property type="term" value="C:cytoplasm"/>
    <property type="evidence" value="ECO:0007669"/>
    <property type="project" value="InterPro"/>
</dbReference>
<evidence type="ECO:0000256" key="4">
    <source>
        <dbReference type="ARBA" id="ARBA00023239"/>
    </source>
</evidence>
<dbReference type="CDD" id="cd00959">
    <property type="entry name" value="DeoC"/>
    <property type="match status" value="1"/>
</dbReference>
<keyword evidence="5 8" id="KW-0704">Schiff base</keyword>
<evidence type="ECO:0000256" key="7">
    <source>
        <dbReference type="ARBA" id="ARBA00048791"/>
    </source>
</evidence>
<dbReference type="GO" id="GO:0004139">
    <property type="term" value="F:deoxyribose-phosphate aldolase activity"/>
    <property type="evidence" value="ECO:0000318"/>
    <property type="project" value="GO_Central"/>
</dbReference>
<comment type="catalytic activity">
    <reaction evidence="7">
        <text>2-deoxy-D-ribose 5-phosphate = D-glyceraldehyde 3-phosphate + acetaldehyde</text>
        <dbReference type="Rhea" id="RHEA:12821"/>
        <dbReference type="ChEBI" id="CHEBI:15343"/>
        <dbReference type="ChEBI" id="CHEBI:59776"/>
        <dbReference type="ChEBI" id="CHEBI:62877"/>
        <dbReference type="EC" id="4.1.2.4"/>
    </reaction>
</comment>
<evidence type="ECO:0000256" key="3">
    <source>
        <dbReference type="ARBA" id="ARBA00022490"/>
    </source>
</evidence>
<evidence type="ECO:0000256" key="8">
    <source>
        <dbReference type="PIRSR" id="PIRSR001357-50"/>
    </source>
</evidence>
<dbReference type="FunFam" id="3.20.20.70:FF:000044">
    <property type="entry name" value="Deoxyribose-phosphate aldolase"/>
    <property type="match status" value="1"/>
</dbReference>